<dbReference type="EMBL" id="JAPQFJ010000014">
    <property type="protein sequence ID" value="MCY6959572.1"/>
    <property type="molecule type" value="Genomic_DNA"/>
</dbReference>
<dbReference type="Gene3D" id="3.20.20.370">
    <property type="entry name" value="Glycoside hydrolase/deacetylase"/>
    <property type="match status" value="1"/>
</dbReference>
<name>A0ABT4DB94_9CLOT</name>
<dbReference type="SUPFAM" id="SSF88713">
    <property type="entry name" value="Glycoside hydrolase/deacetylase"/>
    <property type="match status" value="1"/>
</dbReference>
<reference evidence="1" key="1">
    <citation type="submission" date="2022-12" db="EMBL/GenBank/DDBJ databases">
        <title>Clostridium sp. nov., isolated from industrial wastewater.</title>
        <authorList>
            <person name="Jiayan W."/>
        </authorList>
    </citation>
    <scope>NUCLEOTIDE SEQUENCE</scope>
    <source>
        <strain evidence="1">ZC22-4</strain>
    </source>
</reference>
<dbReference type="Proteomes" id="UP001144612">
    <property type="component" value="Unassembled WGS sequence"/>
</dbReference>
<evidence type="ECO:0000313" key="1">
    <source>
        <dbReference type="EMBL" id="MCY6959572.1"/>
    </source>
</evidence>
<accession>A0ABT4DB94</accession>
<dbReference type="RefSeq" id="WP_268062003.1">
    <property type="nucleotide sequence ID" value="NZ_JAPQFJ010000014.1"/>
</dbReference>
<gene>
    <name evidence="1" type="ORF">OW729_13210</name>
</gene>
<protein>
    <submittedName>
        <fullName evidence="1">Polysaccharide deacetylase family protein</fullName>
    </submittedName>
</protein>
<proteinExistence type="predicted"/>
<keyword evidence="2" id="KW-1185">Reference proteome</keyword>
<comment type="caution">
    <text evidence="1">The sequence shown here is derived from an EMBL/GenBank/DDBJ whole genome shotgun (WGS) entry which is preliminary data.</text>
</comment>
<sequence length="190" mass="22765">MLSNINYEKDPFFTFNYIRDIEKKYNFKSSFYFMTGGNSDKDNFYKINDTRILELMYKLYKENCEIGYHYSFNSFGNLEQREKEKILDKHVENKIYGGRNHYLRFKAPESFRISETVGLLYDTTLSFADYDGFRCGICMTYKPFDVLENRKLDIWEIPLIVMEGTLKDKKYRNLSKKDGFLAIKEKIDIC</sequence>
<organism evidence="1 2">
    <name type="scientific">Clostridium brassicae</name>
    <dbReference type="NCBI Taxonomy" id="2999072"/>
    <lineage>
        <taxon>Bacteria</taxon>
        <taxon>Bacillati</taxon>
        <taxon>Bacillota</taxon>
        <taxon>Clostridia</taxon>
        <taxon>Eubacteriales</taxon>
        <taxon>Clostridiaceae</taxon>
        <taxon>Clostridium</taxon>
    </lineage>
</organism>
<dbReference type="InterPro" id="IPR011330">
    <property type="entry name" value="Glyco_hydro/deAcase_b/a-brl"/>
</dbReference>
<evidence type="ECO:0000313" key="2">
    <source>
        <dbReference type="Proteomes" id="UP001144612"/>
    </source>
</evidence>
<dbReference type="CDD" id="cd10931">
    <property type="entry name" value="CE4_u7"/>
    <property type="match status" value="1"/>
</dbReference>